<dbReference type="InterPro" id="IPR001623">
    <property type="entry name" value="DnaJ_domain"/>
</dbReference>
<accession>A0ABV2FKB5</accession>
<comment type="caution">
    <text evidence="4">The sequence shown here is derived from an EMBL/GenBank/DDBJ whole genome shotgun (WGS) entry which is preliminary data.</text>
</comment>
<keyword evidence="3" id="KW-1133">Transmembrane helix</keyword>
<evidence type="ECO:0000313" key="4">
    <source>
        <dbReference type="EMBL" id="MET3559001.1"/>
    </source>
</evidence>
<sequence>MNQLFWEILEMAPTDDIRVLRRQYASLVRRYHPEDFPVEYQRIKEAYETALTYLRQGEVVQATQGTFSAPSLTDLSQDQQKAEEVFSEEADSPSVMAERFDSVLALPQDQRGTEEVLSEEAALPSVMAERFDSILHSFNQEDILVRFERFLEQRSLDDREWDLFFQAIEGEEALLKSYLEKKDVTWLPSLGYSHRLLWLIEQFMPEWQTSRYVERLEAWVRYLRKAMEESIPRDVEDFEAFYNYCRTLKRTLEKSEMLNHIGPWEYLLTPSNRRLTGTTLEELASEISLRLNQIENPELLRFLQRRFEGEAFIEWRKNLSDRYKVVAHDSFGQGALELGVGLAGVLAILLGAYSLYQTLMINTPLALLMGIVGLFCLSYTLSYYQAKQQNALLSPFAKSLNLIFPIVLLILFGGGQSSWQWGLVVATVIGGLYTLWKDLLPQISYRLVAKEVRVTLILLLALYNLASWAAWFLVGEGIEIAFIMGLLVIPFYLFNLMALAIFRRRPIFLTLTFYKKNFPYILVAGVTLFLFWLWFRSDSVTLSLLIGLNEAGLGNFSLILLFNFLILPYLTEGRIPLADYACQFLALVQVLIALLIVIQLIKPELMLETWPRVQFLNGEILFLISAFVSAIVIVPDKHSN</sequence>
<keyword evidence="3" id="KW-0812">Transmembrane</keyword>
<gene>
    <name evidence="4" type="ORF">ABID29_002150</name>
</gene>
<feature type="transmembrane region" description="Helical" evidence="3">
    <location>
        <begin position="582"/>
        <end position="601"/>
    </location>
</feature>
<feature type="transmembrane region" description="Helical" evidence="3">
    <location>
        <begin position="613"/>
        <end position="634"/>
    </location>
</feature>
<organism evidence="4 5">
    <name type="scientific">Streptococcus rupicaprae</name>
    <dbReference type="NCBI Taxonomy" id="759619"/>
    <lineage>
        <taxon>Bacteria</taxon>
        <taxon>Bacillati</taxon>
        <taxon>Bacillota</taxon>
        <taxon>Bacilli</taxon>
        <taxon>Lactobacillales</taxon>
        <taxon>Streptococcaceae</taxon>
        <taxon>Streptococcus</taxon>
    </lineage>
</organism>
<reference evidence="4 5" key="1">
    <citation type="submission" date="2024-06" db="EMBL/GenBank/DDBJ databases">
        <title>Genomic Encyclopedia of Type Strains, Phase IV (KMG-IV): sequencing the most valuable type-strain genomes for metagenomic binning, comparative biology and taxonomic classification.</title>
        <authorList>
            <person name="Goeker M."/>
        </authorList>
    </citation>
    <scope>NUCLEOTIDE SEQUENCE [LARGE SCALE GENOMIC DNA]</scope>
    <source>
        <strain evidence="4 5">DSM 28303</strain>
    </source>
</reference>
<keyword evidence="2" id="KW-0346">Stress response</keyword>
<dbReference type="EMBL" id="JBEPLO010000030">
    <property type="protein sequence ID" value="MET3559001.1"/>
    <property type="molecule type" value="Genomic_DNA"/>
</dbReference>
<evidence type="ECO:0000256" key="1">
    <source>
        <dbReference type="ARBA" id="ARBA00022705"/>
    </source>
</evidence>
<dbReference type="Proteomes" id="UP001549122">
    <property type="component" value="Unassembled WGS sequence"/>
</dbReference>
<feature type="transmembrane region" description="Helical" evidence="3">
    <location>
        <begin position="365"/>
        <end position="384"/>
    </location>
</feature>
<feature type="transmembrane region" description="Helical" evidence="3">
    <location>
        <begin position="334"/>
        <end position="353"/>
    </location>
</feature>
<proteinExistence type="predicted"/>
<evidence type="ECO:0000313" key="5">
    <source>
        <dbReference type="Proteomes" id="UP001549122"/>
    </source>
</evidence>
<dbReference type="InterPro" id="IPR036869">
    <property type="entry name" value="J_dom_sf"/>
</dbReference>
<feature type="transmembrane region" description="Helical" evidence="3">
    <location>
        <begin position="480"/>
        <end position="502"/>
    </location>
</feature>
<protein>
    <recommendedName>
        <fullName evidence="6">J domain-containing protein</fullName>
    </recommendedName>
</protein>
<name>A0ABV2FKB5_9STRE</name>
<feature type="transmembrane region" description="Helical" evidence="3">
    <location>
        <begin position="551"/>
        <end position="570"/>
    </location>
</feature>
<feature type="transmembrane region" description="Helical" evidence="3">
    <location>
        <begin position="396"/>
        <end position="413"/>
    </location>
</feature>
<feature type="transmembrane region" description="Helical" evidence="3">
    <location>
        <begin position="419"/>
        <end position="436"/>
    </location>
</feature>
<feature type="transmembrane region" description="Helical" evidence="3">
    <location>
        <begin position="518"/>
        <end position="535"/>
    </location>
</feature>
<keyword evidence="3" id="KW-0472">Membrane</keyword>
<dbReference type="CDD" id="cd06257">
    <property type="entry name" value="DnaJ"/>
    <property type="match status" value="1"/>
</dbReference>
<evidence type="ECO:0000256" key="2">
    <source>
        <dbReference type="ARBA" id="ARBA00023016"/>
    </source>
</evidence>
<dbReference type="RefSeq" id="WP_354366099.1">
    <property type="nucleotide sequence ID" value="NZ_JBEPLO010000030.1"/>
</dbReference>
<keyword evidence="1" id="KW-0235">DNA replication</keyword>
<keyword evidence="5" id="KW-1185">Reference proteome</keyword>
<feature type="transmembrane region" description="Helical" evidence="3">
    <location>
        <begin position="456"/>
        <end position="474"/>
    </location>
</feature>
<evidence type="ECO:0000256" key="3">
    <source>
        <dbReference type="SAM" id="Phobius"/>
    </source>
</evidence>
<evidence type="ECO:0008006" key="6">
    <source>
        <dbReference type="Google" id="ProtNLM"/>
    </source>
</evidence>
<dbReference type="SUPFAM" id="SSF46565">
    <property type="entry name" value="Chaperone J-domain"/>
    <property type="match status" value="1"/>
</dbReference>